<name>A0A699ZXU7_HAELA</name>
<feature type="compositionally biased region" description="Low complexity" evidence="1">
    <location>
        <begin position="109"/>
        <end position="132"/>
    </location>
</feature>
<comment type="caution">
    <text evidence="2">The sequence shown here is derived from an EMBL/GenBank/DDBJ whole genome shotgun (WGS) entry which is preliminary data.</text>
</comment>
<proteinExistence type="predicted"/>
<reference evidence="2 3" key="1">
    <citation type="submission" date="2020-02" db="EMBL/GenBank/DDBJ databases">
        <title>Draft genome sequence of Haematococcus lacustris strain NIES-144.</title>
        <authorList>
            <person name="Morimoto D."/>
            <person name="Nakagawa S."/>
            <person name="Yoshida T."/>
            <person name="Sawayama S."/>
        </authorList>
    </citation>
    <scope>NUCLEOTIDE SEQUENCE [LARGE SCALE GENOMIC DNA]</scope>
    <source>
        <strain evidence="2 3">NIES-144</strain>
    </source>
</reference>
<feature type="compositionally biased region" description="Basic and acidic residues" evidence="1">
    <location>
        <begin position="31"/>
        <end position="44"/>
    </location>
</feature>
<evidence type="ECO:0000313" key="2">
    <source>
        <dbReference type="EMBL" id="GFH25980.1"/>
    </source>
</evidence>
<feature type="region of interest" description="Disordered" evidence="1">
    <location>
        <begin position="31"/>
        <end position="255"/>
    </location>
</feature>
<evidence type="ECO:0000256" key="1">
    <source>
        <dbReference type="SAM" id="MobiDB-lite"/>
    </source>
</evidence>
<gene>
    <name evidence="2" type="ORF">HaLaN_24042</name>
</gene>
<sequence length="344" mass="35567">LRERIARQHQAVAAEAAERAAAEERARQEVLKFKGKPLHEKTRYEQTTAQRHVRPAQIISGQVVIKPLPGATPVAATPPGGPSSHQGGQRASPHRHRSPGPSRPEPRRTSGTGAKHNHHSTTSTAAPTAHQSNRAEANAAEQVDEEEPLPFGVPSGGAAAPHSAKSDKPRTKGVMLYSTRAKGTGPPVPPVPAPPQPLVVAVDSVQSHASGQTTQPAGQPLLATGHTGPLQPSLRSRRNSGASSTAAQAFDPNNADHNAALIRQVVSQAASAPAVHLDDDDVVLASGSGSHDGTATQASPVGEVPEVVLALTAVARDSSTSSTTERRCTPSGLNMPPTEDAAVD</sequence>
<dbReference type="Proteomes" id="UP000485058">
    <property type="component" value="Unassembled WGS sequence"/>
</dbReference>
<feature type="compositionally biased region" description="Pro residues" evidence="1">
    <location>
        <begin position="186"/>
        <end position="197"/>
    </location>
</feature>
<feature type="non-terminal residue" evidence="2">
    <location>
        <position position="1"/>
    </location>
</feature>
<feature type="compositionally biased region" description="Polar residues" evidence="1">
    <location>
        <begin position="204"/>
        <end position="217"/>
    </location>
</feature>
<organism evidence="2 3">
    <name type="scientific">Haematococcus lacustris</name>
    <name type="common">Green alga</name>
    <name type="synonym">Haematococcus pluvialis</name>
    <dbReference type="NCBI Taxonomy" id="44745"/>
    <lineage>
        <taxon>Eukaryota</taxon>
        <taxon>Viridiplantae</taxon>
        <taxon>Chlorophyta</taxon>
        <taxon>core chlorophytes</taxon>
        <taxon>Chlorophyceae</taxon>
        <taxon>CS clade</taxon>
        <taxon>Chlamydomonadales</taxon>
        <taxon>Haematococcaceae</taxon>
        <taxon>Haematococcus</taxon>
    </lineage>
</organism>
<evidence type="ECO:0000313" key="3">
    <source>
        <dbReference type="Proteomes" id="UP000485058"/>
    </source>
</evidence>
<feature type="region of interest" description="Disordered" evidence="1">
    <location>
        <begin position="282"/>
        <end position="344"/>
    </location>
</feature>
<protein>
    <submittedName>
        <fullName evidence="2">Uncharacterized protein</fullName>
    </submittedName>
</protein>
<feature type="compositionally biased region" description="Polar residues" evidence="1">
    <location>
        <begin position="287"/>
        <end position="299"/>
    </location>
</feature>
<keyword evidence="3" id="KW-1185">Reference proteome</keyword>
<feature type="compositionally biased region" description="Low complexity" evidence="1">
    <location>
        <begin position="67"/>
        <end position="89"/>
    </location>
</feature>
<accession>A0A699ZXU7</accession>
<feature type="non-terminal residue" evidence="2">
    <location>
        <position position="344"/>
    </location>
</feature>
<dbReference type="AlphaFoldDB" id="A0A699ZXU7"/>
<dbReference type="EMBL" id="BLLF01002979">
    <property type="protein sequence ID" value="GFH25980.1"/>
    <property type="molecule type" value="Genomic_DNA"/>
</dbReference>